<dbReference type="EMBL" id="KN818298">
    <property type="protein sequence ID" value="KIL60466.1"/>
    <property type="molecule type" value="Genomic_DNA"/>
</dbReference>
<reference evidence="1 2" key="1">
    <citation type="submission" date="2014-04" db="EMBL/GenBank/DDBJ databases">
        <title>Evolutionary Origins and Diversification of the Mycorrhizal Mutualists.</title>
        <authorList>
            <consortium name="DOE Joint Genome Institute"/>
            <consortium name="Mycorrhizal Genomics Consortium"/>
            <person name="Kohler A."/>
            <person name="Kuo A."/>
            <person name="Nagy L.G."/>
            <person name="Floudas D."/>
            <person name="Copeland A."/>
            <person name="Barry K.W."/>
            <person name="Cichocki N."/>
            <person name="Veneault-Fourrey C."/>
            <person name="LaButti K."/>
            <person name="Lindquist E.A."/>
            <person name="Lipzen A."/>
            <person name="Lundell T."/>
            <person name="Morin E."/>
            <person name="Murat C."/>
            <person name="Riley R."/>
            <person name="Ohm R."/>
            <person name="Sun H."/>
            <person name="Tunlid A."/>
            <person name="Henrissat B."/>
            <person name="Grigoriev I.V."/>
            <person name="Hibbett D.S."/>
            <person name="Martin F."/>
        </authorList>
    </citation>
    <scope>NUCLEOTIDE SEQUENCE [LARGE SCALE GENOMIC DNA]</scope>
    <source>
        <strain evidence="1 2">Koide BX008</strain>
    </source>
</reference>
<dbReference type="AlphaFoldDB" id="A0A0C2WUL5"/>
<evidence type="ECO:0000313" key="2">
    <source>
        <dbReference type="Proteomes" id="UP000054549"/>
    </source>
</evidence>
<dbReference type="HOGENOM" id="CLU_1309816_0_0_1"/>
<protein>
    <submittedName>
        <fullName evidence="1">Uncharacterized protein</fullName>
    </submittedName>
</protein>
<keyword evidence="2" id="KW-1185">Reference proteome</keyword>
<gene>
    <name evidence="1" type="ORF">M378DRAFT_168066</name>
</gene>
<proteinExistence type="predicted"/>
<evidence type="ECO:0000313" key="1">
    <source>
        <dbReference type="EMBL" id="KIL60466.1"/>
    </source>
</evidence>
<name>A0A0C2WUL5_AMAMK</name>
<organism evidence="1 2">
    <name type="scientific">Amanita muscaria (strain Koide BX008)</name>
    <dbReference type="NCBI Taxonomy" id="946122"/>
    <lineage>
        <taxon>Eukaryota</taxon>
        <taxon>Fungi</taxon>
        <taxon>Dikarya</taxon>
        <taxon>Basidiomycota</taxon>
        <taxon>Agaricomycotina</taxon>
        <taxon>Agaricomycetes</taxon>
        <taxon>Agaricomycetidae</taxon>
        <taxon>Agaricales</taxon>
        <taxon>Pluteineae</taxon>
        <taxon>Amanitaceae</taxon>
        <taxon>Amanita</taxon>
    </lineage>
</organism>
<accession>A0A0C2WUL5</accession>
<dbReference type="OrthoDB" id="10268090at2759"/>
<dbReference type="Proteomes" id="UP000054549">
    <property type="component" value="Unassembled WGS sequence"/>
</dbReference>
<dbReference type="InParanoid" id="A0A0C2WUL5"/>
<sequence>MSISITIGVPIPSFKGLYKFSIFEEKPPIGGHFVLRGSNTAIVERTYGLLETQVVEEELDRPSFLLPTLPRMDPRRVRRHAVGRQTFNVFALMMLLFDSPWGMRFHFWFGKLVNLPGNFMIQLGEGLLKSQTNSFTGTKLNTSGTQPPIQVKSVIKITGGPGYLKTASTCTHFLSVTFDDWEKPQTRIQLCLLFRDRLNEAPMSQRLWVV</sequence>